<comment type="caution">
    <text evidence="1">The sequence shown here is derived from an EMBL/GenBank/DDBJ whole genome shotgun (WGS) entry which is preliminary data.</text>
</comment>
<gene>
    <name evidence="1" type="ORF">QAD02_014747</name>
</gene>
<feature type="non-terminal residue" evidence="1">
    <location>
        <position position="1"/>
    </location>
</feature>
<name>A0ACC2PB19_9HYME</name>
<protein>
    <submittedName>
        <fullName evidence="1">Uncharacterized protein</fullName>
    </submittedName>
</protein>
<dbReference type="Proteomes" id="UP001239111">
    <property type="component" value="Chromosome 2"/>
</dbReference>
<keyword evidence="2" id="KW-1185">Reference proteome</keyword>
<accession>A0ACC2PB19</accession>
<evidence type="ECO:0000313" key="1">
    <source>
        <dbReference type="EMBL" id="KAJ8678960.1"/>
    </source>
</evidence>
<evidence type="ECO:0000313" key="2">
    <source>
        <dbReference type="Proteomes" id="UP001239111"/>
    </source>
</evidence>
<sequence>LVDDRCVVCPEAGDLSNPPKKFRDCLFKICPMNRYSAQKQFWKAAKQSATSSTDAVLLKRLHHAAEIEKKQNDSENKKLLGTIVSYGNVVQLLHLKSNKYLTVNKRLPALLEKNAMRVYLDANGNEGSWLYIMPFYKLRSDGDSVVVGDKVILEPVNAGRQGLHVAANYELSDNPGCKEVNVASAATSWKVTLFMEHRENQEEILKGGDVVRLFHAEQEKFLTMDEYKKKQHVFLRTTGRTSATAATSSKALWEVEVVQHDPCRGGAGHWNSLFRFKHLATGQYLAAEIDSDEPVEMLKGKREPPGPVYRLVSVPHSNEISSLFELDPTTLTRGDSLVPQSSFVRLHHICTNTWVHSTSVPIDKDDEKPVMSKVGCAVSKEDKEAFALRSVSPVEVRDLDFANDACKVLESISGKLERGTISHNERRAVTSLLQDIVYFIAGLENEQNKSEALELIVINPVRDRQKLLREQYILSQLFKILQAPFLESKGGDGPFLRIEELNDPRHASYKYMFRLCYRILRLSQQDYRKNQEYIAKHFAFMQKQIGYDILAEDTITALLHNNRKLLEKHITAAEIETFVGLVRKNMHNWESRFLDYLSDLCISNKKAIAVTQELICKSVLSEKNKDILIETRMIKTQVEVEDIDERHENDEEPHITIIEELEVFLDWNDGQRTMSLSELSRGAKLGNIEDAAILDYYRHQLNLFSNMCLNRQYLALNNLSQHLNIDLILKCMEDENVPYELRASFCRLMLHLHVDRDPQEQVTPVKYARLWSEIPSKMSINDYDTNKMPDQSKEAVRARFSSTIMFVEDYLCNVVAKMWSFADQEQNTLTFEVVKLARDLIYFGFYSFSDLLRLTKTLLNILDCVSENDGSERKIPTGEIDSKSEDSDNTAEGGVLRCIGDMGAVMTNLTLGPAGQVIAGTSSPRSKTVVTAKKEYPLVMDTKLKIIEILQFILDVRLDYRISCLLCIFKKEFDESERATGDLINQKGIDLEFIGTQAEGIFGSSEECEALDLDGLGGRTFLRVLLHLAMHDYPPLVSGALHLLFRHFSQRQEVLQAFKQVQLLVSDSDVESYKQIKADLDVLRQSVEKSELWVYKSKATEEHSSNKKKKSNKDDEDENTTPRKPPPQLSTMEKKGSAIDLDVGPPLHAEQAEEYRKIQQILIRMNKLCIQTLPGGQSKPRKHEQRLLRNVGVHTIVLDLLQVPFDAKEDVRMIELMRLAHDFLQNFCLGNQQNQVLLHKQLDLFLNPGIREAQTVCSIFQDNSTLCNEVNPKVIQHFVHCIETHGKHVQYLKFLQTIVKAENQFIRKCQEMVMQELVQSGEDVLVFYNDRASFNHFVEMMRSERHRMDESSPLKYHVELVKLLACCTMGKNVNTEIKCHSLLPLDDIVAMVSHQDCIPEVKEAYINFLNHCYIDTEVEMKEIYTSNHMWSLFEKSFIVDMGLIATSTHDRQHADTALENYVTYCLMSIISTFFSSPFSDQSTTVQTRQPIFVQLLHAAFKVSQCPWLNPNQRLQVENCIRTLSDVAKNRGIAIPTDLESQVASMFNKPAMPTRQTNKWMQLAKAPKMERSQSQLMRLDRSIIEGLQDIVSLLEEQLKPLVQSELSLLVDILYRPELLFPAATEARKRCENGGFIRRLIKHTEKLLEEKEEKLCVKVLRTLREMMAIDPEYGEKGDALRNSLLVRYFGKSFLQKPDNVDIGAPCTNPVTHGPGAKLLSRAGRTLHEVQSHLDREGASDLVVELVIKSIHSPSIFVEAVELGIALLEGGNPIIQKSMITKLMSGDLSQSFFKVFYEKMRDSQQEIKATVTVNTSDIAAKAHESKEQGNELEKISKKRASGKPNGIVITEELRDELNAAAASTAQAYASVRNLASGDEIANTLALGSALEDMLAEKLEQRHRPGGSGNSERDEAQLNSKVLVMQPILRFLQLLCENHNRELQNFLRNQNNKTNFNLVSETLMFLDCICGSTTGGLGLLGLYINEYNVALINQTLETLTEYCQGPCHDNQNCIATHESNGLDIITALILNDINPLGKTRMDLVLELKNNASKLLLAIMESRGDSENAERILYNMNPKQLVDVACTAFHQESLDDDSDADDSSLDGDDGVSPKEVGHNIYILCHQLAQHNKELAAMLKPSEGGGDPKTNKALQYYATHTAQIEIVRHDRTLEQIVFPIPEICELITHDTKIRVLNTAERDDQGSKVSDFFERTEDMFNEMKWQKKLRGQPMLFSVSSYMSLWSNILFNCAVFINVIVAFFYPFSDRVPKLNFHLSGAIWTCMLCSAGIVLCLGKGSAIRTLIFATILRLIFSMGPEPTLWLLGILTVIFKVVHLISIIGNQGTLTKSVEQIITNFELLYHVVYLIFCVLGICMHPFFFSVLLFDVVYREETLLNVIRSVTRNGRSIILTAVLALILVYMFSLIGYMFFKDDFLVSVDEEILSSDGEDTMGTCQQNSEDCDVTETISKYRKNDNADLIPSGELVNVGGEMKERACDSLIMCIITTLNQGLRNGGGIGDILRAPSSTEPLFVARVIYDLLFFFIVIIIVLNLIFGVIIDTFADLRSEKQQKELILKNTCFICGLNRSAFDNKTVSFEEHIKHEHNMWHYLYFIVLVKVKDPTEFTGPESYVYMMVKDRNLEWFPRLRAKSLAADEGEGEQVELRSLQSQLEMTQQLVKSLCQQLTELRDQMTEQRKQKQRLGLLNSASAFLHNVPS</sequence>
<reference evidence="1" key="1">
    <citation type="submission" date="2023-04" db="EMBL/GenBank/DDBJ databases">
        <title>A chromosome-level genome assembly of the parasitoid wasp Eretmocerus hayati.</title>
        <authorList>
            <person name="Zhong Y."/>
            <person name="Liu S."/>
            <person name="Liu Y."/>
        </authorList>
    </citation>
    <scope>NUCLEOTIDE SEQUENCE</scope>
    <source>
        <strain evidence="1">ZJU_SS_LIU_2023</strain>
    </source>
</reference>
<dbReference type="EMBL" id="CM056742">
    <property type="protein sequence ID" value="KAJ8678960.1"/>
    <property type="molecule type" value="Genomic_DNA"/>
</dbReference>
<proteinExistence type="predicted"/>
<organism evidence="1 2">
    <name type="scientific">Eretmocerus hayati</name>
    <dbReference type="NCBI Taxonomy" id="131215"/>
    <lineage>
        <taxon>Eukaryota</taxon>
        <taxon>Metazoa</taxon>
        <taxon>Ecdysozoa</taxon>
        <taxon>Arthropoda</taxon>
        <taxon>Hexapoda</taxon>
        <taxon>Insecta</taxon>
        <taxon>Pterygota</taxon>
        <taxon>Neoptera</taxon>
        <taxon>Endopterygota</taxon>
        <taxon>Hymenoptera</taxon>
        <taxon>Apocrita</taxon>
        <taxon>Proctotrupomorpha</taxon>
        <taxon>Chalcidoidea</taxon>
        <taxon>Aphelinidae</taxon>
        <taxon>Aphelininae</taxon>
        <taxon>Eretmocerus</taxon>
    </lineage>
</organism>